<dbReference type="Pfam" id="PF03190">
    <property type="entry name" value="Thioredox_DsbH"/>
    <property type="match status" value="1"/>
</dbReference>
<dbReference type="Gene3D" id="1.50.10.20">
    <property type="match status" value="1"/>
</dbReference>
<dbReference type="Gene3D" id="3.40.30.10">
    <property type="entry name" value="Glutaredoxin"/>
    <property type="match status" value="1"/>
</dbReference>
<dbReference type="CDD" id="cd02955">
    <property type="entry name" value="SSP411"/>
    <property type="match status" value="1"/>
</dbReference>
<dbReference type="InterPro" id="IPR012341">
    <property type="entry name" value="6hp_glycosidase-like_sf"/>
</dbReference>
<dbReference type="RefSeq" id="WP_119436161.1">
    <property type="nucleotide sequence ID" value="NZ_QWGR01000001.1"/>
</dbReference>
<dbReference type="OrthoDB" id="9762614at2"/>
<dbReference type="SUPFAM" id="SSF48208">
    <property type="entry name" value="Six-hairpin glycosidases"/>
    <property type="match status" value="1"/>
</dbReference>
<dbReference type="PIRSF" id="PIRSF006402">
    <property type="entry name" value="UCP006402_thioredoxin"/>
    <property type="match status" value="1"/>
</dbReference>
<evidence type="ECO:0000313" key="3">
    <source>
        <dbReference type="Proteomes" id="UP000265926"/>
    </source>
</evidence>
<dbReference type="InterPro" id="IPR004879">
    <property type="entry name" value="Ssp411-like_TRX"/>
</dbReference>
<dbReference type="PANTHER" id="PTHR42899:SF1">
    <property type="entry name" value="SPERMATOGENESIS-ASSOCIATED PROTEIN 20"/>
    <property type="match status" value="1"/>
</dbReference>
<dbReference type="SUPFAM" id="SSF52833">
    <property type="entry name" value="Thioredoxin-like"/>
    <property type="match status" value="1"/>
</dbReference>
<dbReference type="InterPro" id="IPR036249">
    <property type="entry name" value="Thioredoxin-like_sf"/>
</dbReference>
<sequence>MKHTNQLIHETSPYLLQHAHNPVNWQPWSETLIEEAKASGRLILVSIGYAACHWCHVMEHESFEDEEVAEVMNRHFVCIKVDREERPDVDHYYMSAVQLMGMQGGWPLNVIALPDGRPIWGGTYFPKDVWVKNVQAVATYYHENKEKTQEYGAQLEDSIQRLSLSAGIEDPTPIDRHLLEQGVEAWKSRFDRKEGGRLGAPKFPMPVNLDFLMYYAWVKKDDVTREFVKTTLEKMARGGIYDQVGGGFARYSVDENWKVPHFEKMLYDNGQLLSTYSKAYQLYKNEEFKWVVYEVVDFLEREMMDESGAFYSSLDADSEGEEGRFYVWKENELKTLLGDDYPLFAACYNVNSKGYWEHGNYILLRNSSDEEFAAANGMSPEHLQRLLAKWKYKLLKERSKRVRPGLDDKTLTSWNALAIQGLVDAYNTFREVRFLELALQNARFIRESQLTSDGKLWHSWKKGKSTIDGFLEDYSLVIQAFLSLFETTGDASWAESADQMMTYVNNHFYGKERGLFYFSDKQASTSIANHFQNEDNVIPASNSVMANNLYRMYLLFGRPEYQAMIPRMLPYIVPNFTRYPMAYANWGMLMLKLTEPYFEVAVCGINSNILLKEMKKDYRPNVLWAHCNTDSQVPLLKDRFVKGDDLIYVCREGACQLPVSSSEEALKLLKG</sequence>
<dbReference type="Gene3D" id="1.50.10.10">
    <property type="match status" value="1"/>
</dbReference>
<evidence type="ECO:0000313" key="2">
    <source>
        <dbReference type="EMBL" id="RIJ50693.1"/>
    </source>
</evidence>
<protein>
    <submittedName>
        <fullName evidence="2">Thioredoxin domain-containing protein</fullName>
    </submittedName>
</protein>
<dbReference type="AlphaFoldDB" id="A0A399T9S7"/>
<keyword evidence="3" id="KW-1185">Reference proteome</keyword>
<dbReference type="EMBL" id="QWGR01000001">
    <property type="protein sequence ID" value="RIJ50693.1"/>
    <property type="molecule type" value="Genomic_DNA"/>
</dbReference>
<comment type="caution">
    <text evidence="2">The sequence shown here is derived from an EMBL/GenBank/DDBJ whole genome shotgun (WGS) entry which is preliminary data.</text>
</comment>
<evidence type="ECO:0000259" key="1">
    <source>
        <dbReference type="Pfam" id="PF03190"/>
    </source>
</evidence>
<dbReference type="PANTHER" id="PTHR42899">
    <property type="entry name" value="SPERMATOGENESIS-ASSOCIATED PROTEIN 20"/>
    <property type="match status" value="1"/>
</dbReference>
<dbReference type="Proteomes" id="UP000265926">
    <property type="component" value="Unassembled WGS sequence"/>
</dbReference>
<reference evidence="2 3" key="1">
    <citation type="submission" date="2018-08" db="EMBL/GenBank/DDBJ databases">
        <title>Pallidiluteibacterium maritimus gen. nov., sp. nov., isolated from coastal sediment.</title>
        <authorList>
            <person name="Zhou L.Y."/>
        </authorList>
    </citation>
    <scope>NUCLEOTIDE SEQUENCE [LARGE SCALE GENOMIC DNA]</scope>
    <source>
        <strain evidence="2 3">XSD2</strain>
    </source>
</reference>
<accession>A0A399T9S7</accession>
<gene>
    <name evidence="2" type="ORF">D1614_01835</name>
</gene>
<feature type="domain" description="Spermatogenesis-associated protein 20-like TRX" evidence="1">
    <location>
        <begin position="4"/>
        <end position="159"/>
    </location>
</feature>
<dbReference type="GO" id="GO:0005975">
    <property type="term" value="P:carbohydrate metabolic process"/>
    <property type="evidence" value="ECO:0007669"/>
    <property type="project" value="InterPro"/>
</dbReference>
<organism evidence="2 3">
    <name type="scientific">Maribellus luteus</name>
    <dbReference type="NCBI Taxonomy" id="2305463"/>
    <lineage>
        <taxon>Bacteria</taxon>
        <taxon>Pseudomonadati</taxon>
        <taxon>Bacteroidota</taxon>
        <taxon>Bacteroidia</taxon>
        <taxon>Marinilabiliales</taxon>
        <taxon>Prolixibacteraceae</taxon>
        <taxon>Maribellus</taxon>
    </lineage>
</organism>
<name>A0A399T9S7_9BACT</name>
<proteinExistence type="predicted"/>
<dbReference type="InterPro" id="IPR024705">
    <property type="entry name" value="Ssp411"/>
</dbReference>
<dbReference type="InterPro" id="IPR008928">
    <property type="entry name" value="6-hairpin_glycosidase_sf"/>
</dbReference>